<evidence type="ECO:0000256" key="2">
    <source>
        <dbReference type="ARBA" id="ARBA00022475"/>
    </source>
</evidence>
<feature type="transmembrane region" description="Helical" evidence="7">
    <location>
        <begin position="337"/>
        <end position="358"/>
    </location>
</feature>
<reference evidence="8 9" key="1">
    <citation type="submission" date="2019-02" db="EMBL/GenBank/DDBJ databases">
        <authorList>
            <person name="Khodamoradi S."/>
            <person name="Hahnke R.L."/>
            <person name="Kaempfer P."/>
            <person name="Schumann P."/>
            <person name="Rohde M."/>
            <person name="Steinert M."/>
            <person name="Luzhetskyy A."/>
            <person name="Wink J."/>
            <person name="Ruckert C."/>
        </authorList>
    </citation>
    <scope>NUCLEOTIDE SEQUENCE [LARGE SCALE GENOMIC DNA]</scope>
    <source>
        <strain evidence="8 9">M2</strain>
    </source>
</reference>
<evidence type="ECO:0000256" key="1">
    <source>
        <dbReference type="ARBA" id="ARBA00004651"/>
    </source>
</evidence>
<feature type="compositionally biased region" description="Low complexity" evidence="6">
    <location>
        <begin position="239"/>
        <end position="248"/>
    </location>
</feature>
<comment type="subcellular location">
    <subcellularLocation>
        <location evidence="1">Cell membrane</location>
        <topology evidence="1">Multi-pass membrane protein</topology>
    </subcellularLocation>
</comment>
<dbReference type="EMBL" id="CP036455">
    <property type="protein sequence ID" value="QBI55819.1"/>
    <property type="molecule type" value="Genomic_DNA"/>
</dbReference>
<keyword evidence="4 7" id="KW-1133">Transmembrane helix</keyword>
<evidence type="ECO:0000256" key="5">
    <source>
        <dbReference type="ARBA" id="ARBA00023136"/>
    </source>
</evidence>
<evidence type="ECO:0000313" key="8">
    <source>
        <dbReference type="EMBL" id="QBI55819.1"/>
    </source>
</evidence>
<protein>
    <submittedName>
        <fullName evidence="8">Uncharacterized protein</fullName>
    </submittedName>
</protein>
<name>A0A4P6Q938_9ACTN</name>
<feature type="transmembrane region" description="Helical" evidence="7">
    <location>
        <begin position="96"/>
        <end position="115"/>
    </location>
</feature>
<dbReference type="GO" id="GO:0005886">
    <property type="term" value="C:plasma membrane"/>
    <property type="evidence" value="ECO:0007669"/>
    <property type="project" value="UniProtKB-SubCell"/>
</dbReference>
<dbReference type="Proteomes" id="UP000292235">
    <property type="component" value="Chromosome"/>
</dbReference>
<dbReference type="RefSeq" id="WP_242677074.1">
    <property type="nucleotide sequence ID" value="NZ_CP036455.1"/>
</dbReference>
<feature type="compositionally biased region" description="Pro residues" evidence="6">
    <location>
        <begin position="228"/>
        <end position="238"/>
    </location>
</feature>
<feature type="transmembrane region" description="Helical" evidence="7">
    <location>
        <begin position="51"/>
        <end position="76"/>
    </location>
</feature>
<keyword evidence="2" id="KW-1003">Cell membrane</keyword>
<feature type="transmembrane region" description="Helical" evidence="7">
    <location>
        <begin position="370"/>
        <end position="394"/>
    </location>
</feature>
<proteinExistence type="predicted"/>
<gene>
    <name evidence="8" type="ORF">EKD16_20285</name>
</gene>
<feature type="transmembrane region" description="Helical" evidence="7">
    <location>
        <begin position="490"/>
        <end position="509"/>
    </location>
</feature>
<dbReference type="PANTHER" id="PTHR30250:SF27">
    <property type="entry name" value="POLYSACCHARIDE BIOSYNTHESIS PROTEIN"/>
    <property type="match status" value="1"/>
</dbReference>
<feature type="transmembrane region" description="Helical" evidence="7">
    <location>
        <begin position="130"/>
        <end position="150"/>
    </location>
</feature>
<feature type="transmembrane region" description="Helical" evidence="7">
    <location>
        <begin position="462"/>
        <end position="484"/>
    </location>
</feature>
<dbReference type="InterPro" id="IPR050833">
    <property type="entry name" value="Poly_Biosynth_Transport"/>
</dbReference>
<accession>A0A4P6Q938</accession>
<evidence type="ECO:0000256" key="4">
    <source>
        <dbReference type="ARBA" id="ARBA00022989"/>
    </source>
</evidence>
<keyword evidence="5 7" id="KW-0472">Membrane</keyword>
<keyword evidence="9" id="KW-1185">Reference proteome</keyword>
<feature type="region of interest" description="Disordered" evidence="6">
    <location>
        <begin position="222"/>
        <end position="249"/>
    </location>
</feature>
<dbReference type="PANTHER" id="PTHR30250">
    <property type="entry name" value="PST FAMILY PREDICTED COLANIC ACID TRANSPORTER"/>
    <property type="match status" value="1"/>
</dbReference>
<keyword evidence="3 7" id="KW-0812">Transmembrane</keyword>
<evidence type="ECO:0000256" key="6">
    <source>
        <dbReference type="SAM" id="MobiDB-lite"/>
    </source>
</evidence>
<dbReference type="KEGG" id="strr:EKD16_20285"/>
<evidence type="ECO:0000256" key="7">
    <source>
        <dbReference type="SAM" id="Phobius"/>
    </source>
</evidence>
<feature type="transmembrane region" description="Helical" evidence="7">
    <location>
        <begin position="20"/>
        <end position="39"/>
    </location>
</feature>
<dbReference type="AlphaFoldDB" id="A0A4P6Q938"/>
<feature type="transmembrane region" description="Helical" evidence="7">
    <location>
        <begin position="170"/>
        <end position="190"/>
    </location>
</feature>
<organism evidence="8 9">
    <name type="scientific">Streptomonospora litoralis</name>
    <dbReference type="NCBI Taxonomy" id="2498135"/>
    <lineage>
        <taxon>Bacteria</taxon>
        <taxon>Bacillati</taxon>
        <taxon>Actinomycetota</taxon>
        <taxon>Actinomycetes</taxon>
        <taxon>Streptosporangiales</taxon>
        <taxon>Nocardiopsidaceae</taxon>
        <taxon>Streptomonospora</taxon>
    </lineage>
</organism>
<evidence type="ECO:0000313" key="9">
    <source>
        <dbReference type="Proteomes" id="UP000292235"/>
    </source>
</evidence>
<sequence length="530" mass="54665">MSTAEYRRAGLGRVARGSALNMGGAVAGALVNLGIVVAVTRGFSADTAGVLFSATSVFLIASAVANLGTSNGLVYFLARLRARGAGHAAPRVLRTALVPAVAASVLGGAAMFALADDLAALVGEPQAEMYLRLLAAFLPFAVVTDAALAATRAYHEMRAGVLLEKLGRPLGQLVLISAVALTGGAGLLTVAWAGPYLPAAVLAWWWMHRIVARYRGDASGTSGGAAPVPAPPDSPAPARPRTAAGAGVEEADPRTFWAFSLPRSVASIAQLGIQRIGIVLVAALAGAAEAAVFTAATRFMVAGQFAAQALQFAAEPRLAEMLAVDDRRGANTLYRSGTAWLICLTWPIFLPAIVYAPLLMQLFGPRYTEGAVVLVVISLAQLLSAALGMGDLVLTMTGRTRLNLANNLLALAADVALCLLLVPWTGATGAAAAWAGAIAVRKVLPLVQLMRSHGLHPFDRRWVLAAVSCLVWFGGVPLLCAFAVGTGPVSFAVALTAGSAGFLATLWRLRDPLELDGLLRRGTARGGGTD</sequence>
<evidence type="ECO:0000256" key="3">
    <source>
        <dbReference type="ARBA" id="ARBA00022692"/>
    </source>
</evidence>